<gene>
    <name evidence="2" type="ORF">V6255_18925</name>
</gene>
<dbReference type="PANTHER" id="PTHR34384">
    <property type="entry name" value="L-2,3-DIAMINOPROPANOATE--CITRATE LIGASE"/>
    <property type="match status" value="1"/>
</dbReference>
<proteinExistence type="predicted"/>
<dbReference type="RefSeq" id="WP_341629479.1">
    <property type="nucleotide sequence ID" value="NZ_JBAKBA010000405.1"/>
</dbReference>
<comment type="caution">
    <text evidence="2">The sequence shown here is derived from an EMBL/GenBank/DDBJ whole genome shotgun (WGS) entry which is preliminary data.</text>
</comment>
<dbReference type="InterPro" id="IPR037455">
    <property type="entry name" value="LucA/IucC-like"/>
</dbReference>
<evidence type="ECO:0000313" key="2">
    <source>
        <dbReference type="EMBL" id="MEL0661171.1"/>
    </source>
</evidence>
<dbReference type="EMBL" id="JBAKBA010000405">
    <property type="protein sequence ID" value="MEL0661171.1"/>
    <property type="molecule type" value="Genomic_DNA"/>
</dbReference>
<dbReference type="Pfam" id="PF04183">
    <property type="entry name" value="IucA_IucC"/>
    <property type="match status" value="1"/>
</dbReference>
<feature type="non-terminal residue" evidence="2">
    <location>
        <position position="70"/>
    </location>
</feature>
<evidence type="ECO:0000313" key="3">
    <source>
        <dbReference type="Proteomes" id="UP001366060"/>
    </source>
</evidence>
<protein>
    <submittedName>
        <fullName evidence="2">IucA/IucC family protein</fullName>
    </submittedName>
</protein>
<feature type="domain" description="Aerobactin siderophore biosynthesis IucA/IucC N-terminal" evidence="1">
    <location>
        <begin position="2"/>
        <end position="69"/>
    </location>
</feature>
<reference evidence="2 3" key="1">
    <citation type="submission" date="2024-02" db="EMBL/GenBank/DDBJ databases">
        <title>Bacteria isolated from the canopy kelp, Nereocystis luetkeana.</title>
        <authorList>
            <person name="Pfister C.A."/>
            <person name="Younker I.T."/>
            <person name="Light S.H."/>
        </authorList>
    </citation>
    <scope>NUCLEOTIDE SEQUENCE [LARGE SCALE GENOMIC DNA]</scope>
    <source>
        <strain evidence="2 3">TI.2.07</strain>
    </source>
</reference>
<dbReference type="Proteomes" id="UP001366060">
    <property type="component" value="Unassembled WGS sequence"/>
</dbReference>
<accession>A0ABU9HGZ0</accession>
<feature type="non-terminal residue" evidence="2">
    <location>
        <position position="1"/>
    </location>
</feature>
<dbReference type="InterPro" id="IPR007310">
    <property type="entry name" value="Aerobactin_biosyn_IucA/IucC_N"/>
</dbReference>
<name>A0ABU9HGZ0_9GAMM</name>
<organism evidence="2 3">
    <name type="scientific">Psychromonas arctica</name>
    <dbReference type="NCBI Taxonomy" id="168275"/>
    <lineage>
        <taxon>Bacteria</taxon>
        <taxon>Pseudomonadati</taxon>
        <taxon>Pseudomonadota</taxon>
        <taxon>Gammaproteobacteria</taxon>
        <taxon>Alteromonadales</taxon>
        <taxon>Psychromonadaceae</taxon>
        <taxon>Psychromonas</taxon>
    </lineage>
</organism>
<dbReference type="PANTHER" id="PTHR34384:SF6">
    <property type="entry name" value="STAPHYLOFERRIN B SYNTHASE"/>
    <property type="match status" value="1"/>
</dbReference>
<keyword evidence="3" id="KW-1185">Reference proteome</keyword>
<sequence>YYQEQQSIRTISNITRTKRNDVKLPITILNTSCYRGIPGKYITSGAELSEFIKQSCDQDSFLRKSNFKVI</sequence>
<evidence type="ECO:0000259" key="1">
    <source>
        <dbReference type="Pfam" id="PF04183"/>
    </source>
</evidence>